<accession>A0A1M7SCS0</accession>
<dbReference type="EMBL" id="FRDF01000007">
    <property type="protein sequence ID" value="SHN56280.1"/>
    <property type="molecule type" value="Genomic_DNA"/>
</dbReference>
<keyword evidence="2" id="KW-1185">Reference proteome</keyword>
<dbReference type="STRING" id="198312.SAMN02745193_01456"/>
<evidence type="ECO:0000313" key="2">
    <source>
        <dbReference type="Proteomes" id="UP000184391"/>
    </source>
</evidence>
<dbReference type="InterPro" id="IPR025444">
    <property type="entry name" value="Monooxy_af470"/>
</dbReference>
<gene>
    <name evidence="1" type="ORF">SAMN02745193_01456</name>
</gene>
<dbReference type="Proteomes" id="UP000184391">
    <property type="component" value="Unassembled WGS sequence"/>
</dbReference>
<protein>
    <recommendedName>
        <fullName evidence="3">DUF4188 domain-containing protein</fullName>
    </recommendedName>
</protein>
<sequence length="157" mass="17988">MNRIMQGRWTARPDGEFVVFIIGMRINQWWMVHRWLPLIRAMGGMIRELSARPELGFLGGKTWFGRTIVLIQYWKSFDDLESYAKARDLSHVPAWADFNRRIGNDGTVGIYHETYLIGPGQYENVFVNMPPTLLGNSANLTEAKSDHASARGRMGRS</sequence>
<dbReference type="Pfam" id="PF13826">
    <property type="entry name" value="Monooxy_af470-like"/>
    <property type="match status" value="1"/>
</dbReference>
<dbReference type="AlphaFoldDB" id="A0A1M7SCS0"/>
<evidence type="ECO:0008006" key="3">
    <source>
        <dbReference type="Google" id="ProtNLM"/>
    </source>
</evidence>
<organism evidence="1 2">
    <name type="scientific">Erythrobacter sanguineus</name>
    <dbReference type="NCBI Taxonomy" id="198312"/>
    <lineage>
        <taxon>Bacteria</taxon>
        <taxon>Pseudomonadati</taxon>
        <taxon>Pseudomonadota</taxon>
        <taxon>Alphaproteobacteria</taxon>
        <taxon>Sphingomonadales</taxon>
        <taxon>Erythrobacteraceae</taxon>
        <taxon>Erythrobacter/Porphyrobacter group</taxon>
        <taxon>Erythrobacter</taxon>
    </lineage>
</organism>
<reference evidence="2" key="1">
    <citation type="submission" date="2016-12" db="EMBL/GenBank/DDBJ databases">
        <authorList>
            <person name="Varghese N."/>
            <person name="Submissions S."/>
        </authorList>
    </citation>
    <scope>NUCLEOTIDE SEQUENCE [LARGE SCALE GENOMIC DNA]</scope>
    <source>
        <strain evidence="2">DSM 11032</strain>
    </source>
</reference>
<name>A0A1M7SCS0_9SPHN</name>
<proteinExistence type="predicted"/>
<evidence type="ECO:0000313" key="1">
    <source>
        <dbReference type="EMBL" id="SHN56280.1"/>
    </source>
</evidence>
<dbReference type="RefSeq" id="WP_072673991.1">
    <property type="nucleotide sequence ID" value="NZ_FRDF01000007.1"/>
</dbReference>